<keyword evidence="2" id="KW-0732">Signal</keyword>
<feature type="signal peptide" evidence="2">
    <location>
        <begin position="1"/>
        <end position="20"/>
    </location>
</feature>
<sequence length="101" mass="10969">MKRMWSTLAVAATSAFSACAGMLSGPAALPLLMSDVHADFFNFLCPTSVGRSVGDDWIFVGFFWAGRFKSSLKCSSHLLRCSSMLVITLPSLLFIDRSGVR</sequence>
<dbReference type="Proteomes" id="UP000277204">
    <property type="component" value="Unassembled WGS sequence"/>
</dbReference>
<dbReference type="PROSITE" id="PS51257">
    <property type="entry name" value="PROKAR_LIPOPROTEIN"/>
    <property type="match status" value="1"/>
</dbReference>
<keyword evidence="1" id="KW-0812">Transmembrane</keyword>
<feature type="chain" id="PRO_5018050563" description="Secreted protein" evidence="2">
    <location>
        <begin position="21"/>
        <end position="101"/>
    </location>
</feature>
<dbReference type="AlphaFoldDB" id="A0A3P8DKH8"/>
<organism evidence="3 4">
    <name type="scientific">Schistosoma margrebowiei</name>
    <dbReference type="NCBI Taxonomy" id="48269"/>
    <lineage>
        <taxon>Eukaryota</taxon>
        <taxon>Metazoa</taxon>
        <taxon>Spiralia</taxon>
        <taxon>Lophotrochozoa</taxon>
        <taxon>Platyhelminthes</taxon>
        <taxon>Trematoda</taxon>
        <taxon>Digenea</taxon>
        <taxon>Strigeidida</taxon>
        <taxon>Schistosomatoidea</taxon>
        <taxon>Schistosomatidae</taxon>
        <taxon>Schistosoma</taxon>
    </lineage>
</organism>
<keyword evidence="1" id="KW-1133">Transmembrane helix</keyword>
<evidence type="ECO:0000313" key="3">
    <source>
        <dbReference type="EMBL" id="VDO96385.1"/>
    </source>
</evidence>
<proteinExistence type="predicted"/>
<evidence type="ECO:0000313" key="4">
    <source>
        <dbReference type="Proteomes" id="UP000277204"/>
    </source>
</evidence>
<feature type="transmembrane region" description="Helical" evidence="1">
    <location>
        <begin position="77"/>
        <end position="95"/>
    </location>
</feature>
<evidence type="ECO:0008006" key="5">
    <source>
        <dbReference type="Google" id="ProtNLM"/>
    </source>
</evidence>
<keyword evidence="4" id="KW-1185">Reference proteome</keyword>
<protein>
    <recommendedName>
        <fullName evidence="5">Secreted protein</fullName>
    </recommendedName>
</protein>
<name>A0A3P8DKH8_9TREM</name>
<evidence type="ECO:0000256" key="2">
    <source>
        <dbReference type="SAM" id="SignalP"/>
    </source>
</evidence>
<accession>A0A3P8DKH8</accession>
<reference evidence="3 4" key="1">
    <citation type="submission" date="2018-11" db="EMBL/GenBank/DDBJ databases">
        <authorList>
            <consortium name="Pathogen Informatics"/>
        </authorList>
    </citation>
    <scope>NUCLEOTIDE SEQUENCE [LARGE SCALE GENOMIC DNA]</scope>
    <source>
        <strain evidence="3 4">Zambia</strain>
    </source>
</reference>
<gene>
    <name evidence="3" type="ORF">SMRZ_LOCUS11648</name>
</gene>
<evidence type="ECO:0000256" key="1">
    <source>
        <dbReference type="SAM" id="Phobius"/>
    </source>
</evidence>
<keyword evidence="1" id="KW-0472">Membrane</keyword>
<dbReference type="EMBL" id="UZAI01006683">
    <property type="protein sequence ID" value="VDO96385.1"/>
    <property type="molecule type" value="Genomic_DNA"/>
</dbReference>